<dbReference type="Proteomes" id="UP000294847">
    <property type="component" value="Chromosome 1"/>
</dbReference>
<organism evidence="1 2">
    <name type="scientific">Pyricularia oryzae</name>
    <name type="common">Rice blast fungus</name>
    <name type="synonym">Magnaporthe oryzae</name>
    <dbReference type="NCBI Taxonomy" id="318829"/>
    <lineage>
        <taxon>Eukaryota</taxon>
        <taxon>Fungi</taxon>
        <taxon>Dikarya</taxon>
        <taxon>Ascomycota</taxon>
        <taxon>Pezizomycotina</taxon>
        <taxon>Sordariomycetes</taxon>
        <taxon>Sordariomycetidae</taxon>
        <taxon>Magnaporthales</taxon>
        <taxon>Pyriculariaceae</taxon>
        <taxon>Pyricularia</taxon>
    </lineage>
</organism>
<dbReference type="AlphaFoldDB" id="A0A4P7N339"/>
<protein>
    <submittedName>
        <fullName evidence="1">Uncharacterized protein</fullName>
    </submittedName>
</protein>
<reference evidence="1 2" key="1">
    <citation type="journal article" date="2019" name="Mol. Biol. Evol.">
        <title>Blast fungal genomes show frequent chromosomal changes, gene gains and losses, and effector gene turnover.</title>
        <authorList>
            <person name="Gomez Luciano L.B."/>
            <person name="Jason Tsai I."/>
            <person name="Chuma I."/>
            <person name="Tosa Y."/>
            <person name="Chen Y.H."/>
            <person name="Li J.Y."/>
            <person name="Li M.Y."/>
            <person name="Jade Lu M.Y."/>
            <person name="Nakayashiki H."/>
            <person name="Li W.H."/>
        </authorList>
    </citation>
    <scope>NUCLEOTIDE SEQUENCE [LARGE SCALE GENOMIC DNA]</scope>
    <source>
        <strain evidence="1">MZ5-1-6</strain>
    </source>
</reference>
<name>A0A4P7N339_PYROR</name>
<accession>A0A4P7N339</accession>
<evidence type="ECO:0000313" key="1">
    <source>
        <dbReference type="EMBL" id="QBZ54320.1"/>
    </source>
</evidence>
<proteinExistence type="predicted"/>
<dbReference type="EMBL" id="CP034204">
    <property type="protein sequence ID" value="QBZ54320.1"/>
    <property type="molecule type" value="Genomic_DNA"/>
</dbReference>
<sequence length="106" mass="11533">MATSPFLSLDTGHIRMFDNRDGPGLKGESRNRKTRSKAMLSGSGFLKLWKLRWDIAISLLGTADISAMAGNIIATFGAWEYAVRTGGTGVCLKRETGHDGQDFRAV</sequence>
<gene>
    <name evidence="1" type="ORF">PoMZ_10016</name>
</gene>
<evidence type="ECO:0000313" key="2">
    <source>
        <dbReference type="Proteomes" id="UP000294847"/>
    </source>
</evidence>